<evidence type="ECO:0000256" key="5">
    <source>
        <dbReference type="SAM" id="Phobius"/>
    </source>
</evidence>
<accession>A0ABV1ERT6</accession>
<dbReference type="InterPro" id="IPR007016">
    <property type="entry name" value="O-antigen_ligase-rel_domated"/>
</dbReference>
<dbReference type="PANTHER" id="PTHR37422:SF13">
    <property type="entry name" value="LIPOPOLYSACCHARIDE BIOSYNTHESIS PROTEIN PA4999-RELATED"/>
    <property type="match status" value="1"/>
</dbReference>
<feature type="transmembrane region" description="Helical" evidence="5">
    <location>
        <begin position="132"/>
        <end position="150"/>
    </location>
</feature>
<proteinExistence type="predicted"/>
<keyword evidence="7" id="KW-0436">Ligase</keyword>
<sequence>MQITENSLILRFFLALWLAVKQAGSNSVLGRACDRLEALARRGTEHSAIWTFFWREGRVPKAWPDSLACRLFTGLINIPCALFKAVYRAGRRVWDASLFCRLMGALGGASFFFLGLFMLVMLMAPHAMWNNLYGLLGAMALTGLFVVGSASRRQYRLELDTLGPYMTIYMGFICVALLGSLSTHLSLRFFAFHLTSFLLVLLVVSSIHKYEQLQLMVSLAVVGISVAALYGCYQGYIGVDIVPSQQDMTLNAGMPGRVYSFFDNPNNFAEQLEMLLPLDLALFLNSRWRGKLLSLISLGLGVAAIGFTYGRASWIGLVCAVVVFVALVNWRWLPVLLVLGLAAIPFLPETIYNRILTIFQASDDSSVQYRFGIYDTTKNLMEDYWVRGVGLGSDVMKKVFQTYPTNFDGSYPIHTHNNYLQMWGETGIWGILSFLALLVWQLKTGVKRFCAATDVRLRRMLAAAIGAFCGILVVGLAEYTWFYARNMFTYWFLFGIIAACVKLSRQKSENTETA</sequence>
<gene>
    <name evidence="7" type="ORF">WMO45_12315</name>
</gene>
<reference evidence="7 8" key="1">
    <citation type="submission" date="2024-03" db="EMBL/GenBank/DDBJ databases">
        <title>Human intestinal bacterial collection.</title>
        <authorList>
            <person name="Pauvert C."/>
            <person name="Hitch T.C.A."/>
            <person name="Clavel T."/>
        </authorList>
    </citation>
    <scope>NUCLEOTIDE SEQUENCE [LARGE SCALE GENOMIC DNA]</scope>
    <source>
        <strain evidence="7 8">CLA-AP-H34</strain>
    </source>
</reference>
<dbReference type="Pfam" id="PF04932">
    <property type="entry name" value="Wzy_C"/>
    <property type="match status" value="1"/>
</dbReference>
<protein>
    <submittedName>
        <fullName evidence="7">O-antigen ligase family protein</fullName>
    </submittedName>
</protein>
<feature type="transmembrane region" description="Helical" evidence="5">
    <location>
        <begin position="420"/>
        <end position="440"/>
    </location>
</feature>
<dbReference type="PANTHER" id="PTHR37422">
    <property type="entry name" value="TEICHURONIC ACID BIOSYNTHESIS PROTEIN TUAE"/>
    <property type="match status" value="1"/>
</dbReference>
<dbReference type="EMBL" id="JBBMFT010000011">
    <property type="protein sequence ID" value="MEQ2457305.1"/>
    <property type="molecule type" value="Genomic_DNA"/>
</dbReference>
<dbReference type="RefSeq" id="WP_349141098.1">
    <property type="nucleotide sequence ID" value="NZ_JBBMFT010000011.1"/>
</dbReference>
<evidence type="ECO:0000256" key="4">
    <source>
        <dbReference type="ARBA" id="ARBA00023136"/>
    </source>
</evidence>
<feature type="transmembrane region" description="Helical" evidence="5">
    <location>
        <begin position="292"/>
        <end position="310"/>
    </location>
</feature>
<evidence type="ECO:0000313" key="8">
    <source>
        <dbReference type="Proteomes" id="UP001440599"/>
    </source>
</evidence>
<keyword evidence="8" id="KW-1185">Reference proteome</keyword>
<dbReference type="InterPro" id="IPR051533">
    <property type="entry name" value="WaaL-like"/>
</dbReference>
<feature type="transmembrane region" description="Helical" evidence="5">
    <location>
        <begin position="162"/>
        <end position="181"/>
    </location>
</feature>
<name>A0ABV1ERT6_9FIRM</name>
<feature type="transmembrane region" description="Helical" evidence="5">
    <location>
        <begin position="216"/>
        <end position="236"/>
    </location>
</feature>
<organism evidence="7 8">
    <name type="scientific">Flavonifractor hominis</name>
    <dbReference type="NCBI Taxonomy" id="3133178"/>
    <lineage>
        <taxon>Bacteria</taxon>
        <taxon>Bacillati</taxon>
        <taxon>Bacillota</taxon>
        <taxon>Clostridia</taxon>
        <taxon>Eubacteriales</taxon>
        <taxon>Oscillospiraceae</taxon>
        <taxon>Flavonifractor</taxon>
    </lineage>
</organism>
<evidence type="ECO:0000256" key="3">
    <source>
        <dbReference type="ARBA" id="ARBA00022989"/>
    </source>
</evidence>
<feature type="transmembrane region" description="Helical" evidence="5">
    <location>
        <begin position="461"/>
        <end position="482"/>
    </location>
</feature>
<dbReference type="GO" id="GO:0016874">
    <property type="term" value="F:ligase activity"/>
    <property type="evidence" value="ECO:0007669"/>
    <property type="project" value="UniProtKB-KW"/>
</dbReference>
<evidence type="ECO:0000256" key="2">
    <source>
        <dbReference type="ARBA" id="ARBA00022692"/>
    </source>
</evidence>
<feature type="transmembrane region" description="Helical" evidence="5">
    <location>
        <begin position="317"/>
        <end position="344"/>
    </location>
</feature>
<feature type="transmembrane region" description="Helical" evidence="5">
    <location>
        <begin position="488"/>
        <end position="504"/>
    </location>
</feature>
<keyword evidence="2 5" id="KW-0812">Transmembrane</keyword>
<feature type="transmembrane region" description="Helical" evidence="5">
    <location>
        <begin position="99"/>
        <end position="120"/>
    </location>
</feature>
<evidence type="ECO:0000259" key="6">
    <source>
        <dbReference type="Pfam" id="PF04932"/>
    </source>
</evidence>
<keyword evidence="4 5" id="KW-0472">Membrane</keyword>
<feature type="transmembrane region" description="Helical" evidence="5">
    <location>
        <begin position="187"/>
        <end position="204"/>
    </location>
</feature>
<keyword evidence="3 5" id="KW-1133">Transmembrane helix</keyword>
<feature type="domain" description="O-antigen ligase-related" evidence="6">
    <location>
        <begin position="298"/>
        <end position="435"/>
    </location>
</feature>
<comment type="caution">
    <text evidence="7">The sequence shown here is derived from an EMBL/GenBank/DDBJ whole genome shotgun (WGS) entry which is preliminary data.</text>
</comment>
<evidence type="ECO:0000256" key="1">
    <source>
        <dbReference type="ARBA" id="ARBA00004141"/>
    </source>
</evidence>
<dbReference type="Proteomes" id="UP001440599">
    <property type="component" value="Unassembled WGS sequence"/>
</dbReference>
<comment type="subcellular location">
    <subcellularLocation>
        <location evidence="1">Membrane</location>
        <topology evidence="1">Multi-pass membrane protein</topology>
    </subcellularLocation>
</comment>
<evidence type="ECO:0000313" key="7">
    <source>
        <dbReference type="EMBL" id="MEQ2457305.1"/>
    </source>
</evidence>